<name>A0A0H5BCB9_BLAVI</name>
<dbReference type="KEGG" id="bvr:BVIR_986"/>
<dbReference type="Proteomes" id="UP000065734">
    <property type="component" value="Chromosome I"/>
</dbReference>
<gene>
    <name evidence="2" type="ORF">BV133_333</name>
    <name evidence="3" type="ORF">BVIRIDIS_04290</name>
</gene>
<evidence type="ECO:0008006" key="5">
    <source>
        <dbReference type="Google" id="ProtNLM"/>
    </source>
</evidence>
<dbReference type="OrthoDB" id="8157526at2"/>
<evidence type="ECO:0000256" key="1">
    <source>
        <dbReference type="SAM" id="Phobius"/>
    </source>
</evidence>
<organism evidence="3 4">
    <name type="scientific">Blastochloris viridis</name>
    <name type="common">Rhodopseudomonas viridis</name>
    <dbReference type="NCBI Taxonomy" id="1079"/>
    <lineage>
        <taxon>Bacteria</taxon>
        <taxon>Pseudomonadati</taxon>
        <taxon>Pseudomonadota</taxon>
        <taxon>Alphaproteobacteria</taxon>
        <taxon>Hyphomicrobiales</taxon>
        <taxon>Blastochloridaceae</taxon>
        <taxon>Blastochloris</taxon>
    </lineage>
</organism>
<evidence type="ECO:0000313" key="2">
    <source>
        <dbReference type="EMBL" id="BAR97926.1"/>
    </source>
</evidence>
<feature type="transmembrane region" description="Helical" evidence="1">
    <location>
        <begin position="64"/>
        <end position="84"/>
    </location>
</feature>
<reference evidence="2" key="1">
    <citation type="journal article" date="2015" name="Genome Announc.">
        <title>Complete Genome Sequence of the Bacteriochlorophyll b-Producing Photosynthetic Bacterium Blastochloris viridis.</title>
        <authorList>
            <person name="Tsukatani Y."/>
            <person name="Hirose Y."/>
            <person name="Harada J."/>
            <person name="Misawa N."/>
            <person name="Mori K."/>
            <person name="Inoue K."/>
            <person name="Tamiaki H."/>
        </authorList>
    </citation>
    <scope>NUCLEOTIDE SEQUENCE [LARGE SCALE GENOMIC DNA]</scope>
    <source>
        <strain evidence="2">DSM 133</strain>
    </source>
</reference>
<keyword evidence="1" id="KW-0812">Transmembrane</keyword>
<dbReference type="Pfam" id="PF11188">
    <property type="entry name" value="DUF2975"/>
    <property type="match status" value="1"/>
</dbReference>
<feature type="transmembrane region" description="Helical" evidence="1">
    <location>
        <begin position="12"/>
        <end position="37"/>
    </location>
</feature>
<dbReference type="PATRIC" id="fig|1079.6.peg.1021"/>
<keyword evidence="1" id="KW-1133">Transmembrane helix</keyword>
<dbReference type="InterPro" id="IPR021354">
    <property type="entry name" value="DUF2975"/>
</dbReference>
<reference evidence="3" key="2">
    <citation type="submission" date="2015-11" db="EMBL/GenBank/DDBJ databases">
        <authorList>
            <person name="Zhang Y."/>
            <person name="Guo Z."/>
        </authorList>
    </citation>
    <scope>NUCLEOTIDE SEQUENCE</scope>
    <source>
        <strain evidence="3">1</strain>
    </source>
</reference>
<feature type="transmembrane region" description="Helical" evidence="1">
    <location>
        <begin position="105"/>
        <end position="128"/>
    </location>
</feature>
<protein>
    <recommendedName>
        <fullName evidence="5">DUF2975 domain-containing protein</fullName>
    </recommendedName>
</protein>
<evidence type="ECO:0000313" key="4">
    <source>
        <dbReference type="Proteomes" id="UP000065734"/>
    </source>
</evidence>
<dbReference type="RefSeq" id="WP_055036674.1">
    <property type="nucleotide sequence ID" value="NZ_AP014854.2"/>
</dbReference>
<keyword evidence="4" id="KW-1185">Reference proteome</keyword>
<dbReference type="STRING" id="1079.BVIR_986"/>
<dbReference type="EMBL" id="AP014854">
    <property type="protein sequence ID" value="BAR97926.1"/>
    <property type="molecule type" value="Genomic_DNA"/>
</dbReference>
<dbReference type="EMBL" id="LN907867">
    <property type="protein sequence ID" value="CUU41438.1"/>
    <property type="molecule type" value="Genomic_DNA"/>
</dbReference>
<feature type="transmembrane region" description="Helical" evidence="1">
    <location>
        <begin position="140"/>
        <end position="162"/>
    </location>
</feature>
<accession>A0A0H5BCB9</accession>
<proteinExistence type="predicted"/>
<evidence type="ECO:0000313" key="3">
    <source>
        <dbReference type="EMBL" id="CUU41438.1"/>
    </source>
</evidence>
<reference evidence="4" key="3">
    <citation type="journal article" date="2016" name="Genome Announc.">
        <title>Revised genome sequence of the purple photosynthetic bacterium Blastochloris viridis.</title>
        <authorList>
            <person name="Liu L.N."/>
            <person name="Faulkner M."/>
            <person name="Liu X."/>
            <person name="Huang F."/>
            <person name="Darby A.C."/>
            <person name="Hall N."/>
        </authorList>
    </citation>
    <scope>NUCLEOTIDE SEQUENCE [LARGE SCALE GENOMIC DNA]</scope>
    <source>
        <strain evidence="4">ATCC 19567 / DSM 133 / F</strain>
    </source>
</reference>
<sequence>MMDTPLNRVRRLSRTFEIVAIAGIVLIAAGAVLALVIPDWTRNLLLARLGQTGIALPLTPTTKLGVAAVVAVPIGVMLYGLWAVRGLFGEFARGDVFSAAACRRLEVFGITVLAQAPLGPLTATALALVTSYANPPGQRLLVLTLSINDYFALIVGGVLVAVARVMREAARLAEENASFV</sequence>
<dbReference type="AlphaFoldDB" id="A0A0H5BCB9"/>
<keyword evidence="1" id="KW-0472">Membrane</keyword>